<dbReference type="NCBIfam" id="NF000996">
    <property type="entry name" value="PRK00105.1"/>
    <property type="match status" value="1"/>
</dbReference>
<comment type="catalytic activity">
    <reaction evidence="9 10">
        <text>5,6-dimethylbenzimidazole + nicotinate beta-D-ribonucleotide = alpha-ribazole 5'-phosphate + nicotinate + H(+)</text>
        <dbReference type="Rhea" id="RHEA:11196"/>
        <dbReference type="ChEBI" id="CHEBI:15378"/>
        <dbReference type="ChEBI" id="CHEBI:15890"/>
        <dbReference type="ChEBI" id="CHEBI:32544"/>
        <dbReference type="ChEBI" id="CHEBI:57502"/>
        <dbReference type="ChEBI" id="CHEBI:57918"/>
        <dbReference type="EC" id="2.4.2.21"/>
    </reaction>
</comment>
<keyword evidence="5 10" id="KW-0169">Cobalamin biosynthesis</keyword>
<feature type="active site" description="Proton acceptor" evidence="10">
    <location>
        <position position="312"/>
    </location>
</feature>
<dbReference type="Pfam" id="PF02277">
    <property type="entry name" value="DBI_PRT"/>
    <property type="match status" value="1"/>
</dbReference>
<dbReference type="PANTHER" id="PTHR43463:SF1">
    <property type="entry name" value="NICOTINATE-NUCLEOTIDE--DIMETHYLBENZIMIDAZOLE PHOSPHORIBOSYLTRANSFERASE"/>
    <property type="match status" value="1"/>
</dbReference>
<dbReference type="InterPro" id="IPR017846">
    <property type="entry name" value="Nict_dMeBzImd_PRibTrfase_bact"/>
</dbReference>
<comment type="similarity">
    <text evidence="2 10">Belongs to the CobT family.</text>
</comment>
<dbReference type="FunFam" id="3.40.50.10210:FF:000001">
    <property type="entry name" value="Nicotinate-nucleotide--dimethylbenzimidazole phosphoribosyltransferase"/>
    <property type="match status" value="1"/>
</dbReference>
<accession>A0A418YB95</accession>
<comment type="pathway">
    <text evidence="1 10">Nucleoside biosynthesis; alpha-ribazole biosynthesis; alpha-ribazole from 5,6-dimethylbenzimidazole: step 1/2.</text>
</comment>
<keyword evidence="12" id="KW-1185">Reference proteome</keyword>
<evidence type="ECO:0000256" key="8">
    <source>
        <dbReference type="ARBA" id="ARBA00030686"/>
    </source>
</evidence>
<evidence type="ECO:0000256" key="3">
    <source>
        <dbReference type="ARBA" id="ARBA00011991"/>
    </source>
</evidence>
<dbReference type="Gene3D" id="3.40.50.10210">
    <property type="match status" value="1"/>
</dbReference>
<evidence type="ECO:0000256" key="7">
    <source>
        <dbReference type="ARBA" id="ARBA00022679"/>
    </source>
</evidence>
<evidence type="ECO:0000256" key="6">
    <source>
        <dbReference type="ARBA" id="ARBA00022676"/>
    </source>
</evidence>
<reference evidence="11 12" key="1">
    <citation type="submission" date="2018-09" db="EMBL/GenBank/DDBJ databases">
        <authorList>
            <person name="Wang F."/>
        </authorList>
    </citation>
    <scope>NUCLEOTIDE SEQUENCE [LARGE SCALE GENOMIC DNA]</scope>
    <source>
        <strain evidence="11 12">PLHSC7-2</strain>
    </source>
</reference>
<name>A0A418YB95_9GAMM</name>
<evidence type="ECO:0000256" key="5">
    <source>
        <dbReference type="ARBA" id="ARBA00022573"/>
    </source>
</evidence>
<dbReference type="PANTHER" id="PTHR43463">
    <property type="entry name" value="NICOTINATE-NUCLEOTIDE--DIMETHYLBENZIMIDAZOLE PHOSPHORIBOSYLTRANSFERASE"/>
    <property type="match status" value="1"/>
</dbReference>
<keyword evidence="7 10" id="KW-0808">Transferase</keyword>
<dbReference type="InterPro" id="IPR036087">
    <property type="entry name" value="Nict_dMeBzImd_PRibTrfase_sf"/>
</dbReference>
<dbReference type="EMBL" id="QZCH01000026">
    <property type="protein sequence ID" value="RJG40258.1"/>
    <property type="molecule type" value="Genomic_DNA"/>
</dbReference>
<dbReference type="EC" id="2.4.2.21" evidence="3 10"/>
<keyword evidence="6 10" id="KW-0328">Glycosyltransferase</keyword>
<dbReference type="InterPro" id="IPR003200">
    <property type="entry name" value="Nict_dMeBzImd_PRibTrfase"/>
</dbReference>
<dbReference type="CDD" id="cd02439">
    <property type="entry name" value="DMB-PRT_CobT"/>
    <property type="match status" value="1"/>
</dbReference>
<evidence type="ECO:0000256" key="1">
    <source>
        <dbReference type="ARBA" id="ARBA00005049"/>
    </source>
</evidence>
<organism evidence="11 12">
    <name type="scientific">Motilimonas pumila</name>
    <dbReference type="NCBI Taxonomy" id="2303987"/>
    <lineage>
        <taxon>Bacteria</taxon>
        <taxon>Pseudomonadati</taxon>
        <taxon>Pseudomonadota</taxon>
        <taxon>Gammaproteobacteria</taxon>
        <taxon>Alteromonadales</taxon>
        <taxon>Alteromonadales genera incertae sedis</taxon>
        <taxon>Motilimonas</taxon>
    </lineage>
</organism>
<dbReference type="AlphaFoldDB" id="A0A418YB95"/>
<dbReference type="SUPFAM" id="SSF52733">
    <property type="entry name" value="Nicotinate mononucleotide:5,6-dimethylbenzimidazole phosphoribosyltransferase (CobT)"/>
    <property type="match status" value="1"/>
</dbReference>
<comment type="function">
    <text evidence="10">Catalyzes the synthesis of alpha-ribazole-5'-phosphate from nicotinate mononucleotide (NAMN) and 5,6-dimethylbenzimidazole (DMB).</text>
</comment>
<evidence type="ECO:0000256" key="2">
    <source>
        <dbReference type="ARBA" id="ARBA00007110"/>
    </source>
</evidence>
<dbReference type="RefSeq" id="WP_119911911.1">
    <property type="nucleotide sequence ID" value="NZ_QZCH01000026.1"/>
</dbReference>
<dbReference type="NCBIfam" id="TIGR03160">
    <property type="entry name" value="cobT_DBIPRT"/>
    <property type="match status" value="1"/>
</dbReference>
<gene>
    <name evidence="10 11" type="primary">cobT</name>
    <name evidence="11" type="ORF">D1Z90_16570</name>
</gene>
<comment type="caution">
    <text evidence="11">The sequence shown here is derived from an EMBL/GenBank/DDBJ whole genome shotgun (WGS) entry which is preliminary data.</text>
</comment>
<evidence type="ECO:0000256" key="9">
    <source>
        <dbReference type="ARBA" id="ARBA00047340"/>
    </source>
</evidence>
<sequence length="345" mass="36698">MIFDIPLLNTGLDADIAHCIDNKTKPIGSLGKLELLAKQICQVQQTLTPQLKEPQMLVFAGDHGVVESGVSPFPQAVTQQMVMNFLQGGAAINVFCQQHGIEFRVVNAGINGELPEHVGLIDASISKGTQNFVKQAAMTDLQCQQALEKGSELVADRHKRGSNVIGFGEMGIGNTSSAAAIMAAVLNLDAQECTGVGTGLDKAGVERKAKLINKALKRAQLKKSTPMQVLAEFGGFEIAMMCGAMLKAAELRMLVLVDGFIASSAALLASKMHPAFLQYAIFCHRSKELGHKKMLKAMAVEALIDLDMRLGEGSGVAVAYPLVQSAVLFVNQMASFEDAGVSKDG</sequence>
<dbReference type="GO" id="GO:0008939">
    <property type="term" value="F:nicotinate-nucleotide-dimethylbenzimidazole phosphoribosyltransferase activity"/>
    <property type="evidence" value="ECO:0007669"/>
    <property type="project" value="UniProtKB-UniRule"/>
</dbReference>
<evidence type="ECO:0000256" key="10">
    <source>
        <dbReference type="HAMAP-Rule" id="MF_00230"/>
    </source>
</evidence>
<evidence type="ECO:0000256" key="4">
    <source>
        <dbReference type="ARBA" id="ARBA00015486"/>
    </source>
</evidence>
<protein>
    <recommendedName>
        <fullName evidence="4 10">Nicotinate-nucleotide--dimethylbenzimidazole phosphoribosyltransferase</fullName>
        <shortName evidence="10">NN:DBI PRT</shortName>
        <ecNumber evidence="3 10">2.4.2.21</ecNumber>
    </recommendedName>
    <alternativeName>
        <fullName evidence="8 10">N(1)-alpha-phosphoribosyltransferase</fullName>
    </alternativeName>
</protein>
<proteinExistence type="inferred from homology"/>
<evidence type="ECO:0000313" key="11">
    <source>
        <dbReference type="EMBL" id="RJG40258.1"/>
    </source>
</evidence>
<dbReference type="OrthoDB" id="9781491at2"/>
<dbReference type="HAMAP" id="MF_00230">
    <property type="entry name" value="CobT"/>
    <property type="match status" value="1"/>
</dbReference>
<reference evidence="11 12" key="2">
    <citation type="submission" date="2019-01" db="EMBL/GenBank/DDBJ databases">
        <title>Motilimonas pumilus sp. nov., isolated from the gut of sea cucumber (Apostichopus japonicus).</title>
        <authorList>
            <person name="Wang F.-Q."/>
            <person name="Ren L.-H."/>
            <person name="Lin Y.-W."/>
            <person name="Sun G.-H."/>
            <person name="Du Z.-J."/>
            <person name="Zhao J.-X."/>
            <person name="Liu X.-J."/>
            <person name="Liu L.-J."/>
        </authorList>
    </citation>
    <scope>NUCLEOTIDE SEQUENCE [LARGE SCALE GENOMIC DNA]</scope>
    <source>
        <strain evidence="11 12">PLHSC7-2</strain>
    </source>
</reference>
<dbReference type="UniPathway" id="UPA00061">
    <property type="reaction ID" value="UER00516"/>
</dbReference>
<dbReference type="Gene3D" id="1.10.1610.10">
    <property type="match status" value="1"/>
</dbReference>
<evidence type="ECO:0000313" key="12">
    <source>
        <dbReference type="Proteomes" id="UP000283255"/>
    </source>
</evidence>
<dbReference type="InterPro" id="IPR023195">
    <property type="entry name" value="Nict_dMeBzImd_PRibTrfase_N"/>
</dbReference>
<dbReference type="Proteomes" id="UP000283255">
    <property type="component" value="Unassembled WGS sequence"/>
</dbReference>
<dbReference type="GO" id="GO:0009236">
    <property type="term" value="P:cobalamin biosynthetic process"/>
    <property type="evidence" value="ECO:0007669"/>
    <property type="project" value="UniProtKB-UniRule"/>
</dbReference>